<dbReference type="EMBL" id="FORP01000053">
    <property type="protein sequence ID" value="SFK95519.1"/>
    <property type="molecule type" value="Genomic_DNA"/>
</dbReference>
<dbReference type="AlphaFoldDB" id="A0A1I4DRD9"/>
<evidence type="ECO:0000256" key="2">
    <source>
        <dbReference type="SAM" id="Phobius"/>
    </source>
</evidence>
<accession>A0A1I4DRD9</accession>
<evidence type="ECO:0000313" key="4">
    <source>
        <dbReference type="Proteomes" id="UP000199025"/>
    </source>
</evidence>
<evidence type="ECO:0000313" key="3">
    <source>
        <dbReference type="EMBL" id="SFK95519.1"/>
    </source>
</evidence>
<organism evidence="3 4">
    <name type="scientific">Amycolatopsis sacchari</name>
    <dbReference type="NCBI Taxonomy" id="115433"/>
    <lineage>
        <taxon>Bacteria</taxon>
        <taxon>Bacillati</taxon>
        <taxon>Actinomycetota</taxon>
        <taxon>Actinomycetes</taxon>
        <taxon>Pseudonocardiales</taxon>
        <taxon>Pseudonocardiaceae</taxon>
        <taxon>Amycolatopsis</taxon>
    </lineage>
</organism>
<feature type="non-terminal residue" evidence="3">
    <location>
        <position position="51"/>
    </location>
</feature>
<keyword evidence="4" id="KW-1185">Reference proteome</keyword>
<evidence type="ECO:0000256" key="1">
    <source>
        <dbReference type="SAM" id="MobiDB-lite"/>
    </source>
</evidence>
<reference evidence="3 4" key="1">
    <citation type="submission" date="2016-10" db="EMBL/GenBank/DDBJ databases">
        <authorList>
            <person name="de Groot N.N."/>
        </authorList>
    </citation>
    <scope>NUCLEOTIDE SEQUENCE [LARGE SCALE GENOMIC DNA]</scope>
    <source>
        <strain evidence="3 4">DSM 44468</strain>
    </source>
</reference>
<feature type="region of interest" description="Disordered" evidence="1">
    <location>
        <begin position="1"/>
        <end position="25"/>
    </location>
</feature>
<keyword evidence="2" id="KW-0812">Transmembrane</keyword>
<proteinExistence type="predicted"/>
<gene>
    <name evidence="3" type="ORF">SAMN05421835_15311</name>
</gene>
<dbReference type="Proteomes" id="UP000199025">
    <property type="component" value="Unassembled WGS sequence"/>
</dbReference>
<name>A0A1I4DRD9_9PSEU</name>
<sequence>MPDLTSKEASPKKKNASPAGNTAKLGGLGEESDAWWLGVCGGVVVGFFGFV</sequence>
<protein>
    <submittedName>
        <fullName evidence="3">Uncharacterized protein</fullName>
    </submittedName>
</protein>
<keyword evidence="2" id="KW-0472">Membrane</keyword>
<feature type="transmembrane region" description="Helical" evidence="2">
    <location>
        <begin position="34"/>
        <end position="50"/>
    </location>
</feature>
<keyword evidence="2" id="KW-1133">Transmembrane helix</keyword>
<feature type="compositionally biased region" description="Basic and acidic residues" evidence="1">
    <location>
        <begin position="1"/>
        <end position="11"/>
    </location>
</feature>